<dbReference type="PANTHER" id="PTHR44591:SF20">
    <property type="entry name" value="PROTEIN PILH"/>
    <property type="match status" value="1"/>
</dbReference>
<keyword evidence="5" id="KW-1185">Reference proteome</keyword>
<keyword evidence="1 2" id="KW-0597">Phosphoprotein</keyword>
<dbReference type="SUPFAM" id="SSF52172">
    <property type="entry name" value="CheY-like"/>
    <property type="match status" value="1"/>
</dbReference>
<dbReference type="PROSITE" id="PS50110">
    <property type="entry name" value="RESPONSE_REGULATORY"/>
    <property type="match status" value="1"/>
</dbReference>
<organism evidence="4 5">
    <name type="scientific">Thiolapillus brandeum</name>
    <dbReference type="NCBI Taxonomy" id="1076588"/>
    <lineage>
        <taxon>Bacteria</taxon>
        <taxon>Pseudomonadati</taxon>
        <taxon>Pseudomonadota</taxon>
        <taxon>Gammaproteobacteria</taxon>
        <taxon>Chromatiales</taxon>
        <taxon>Sedimenticolaceae</taxon>
        <taxon>Thiolapillus</taxon>
    </lineage>
</organism>
<dbReference type="KEGG" id="tbn:TBH_C1800"/>
<gene>
    <name evidence="4" type="ORF">TBH_C1800</name>
</gene>
<dbReference type="Gene3D" id="3.40.50.2300">
    <property type="match status" value="1"/>
</dbReference>
<dbReference type="PANTHER" id="PTHR44591">
    <property type="entry name" value="STRESS RESPONSE REGULATOR PROTEIN 1"/>
    <property type="match status" value="1"/>
</dbReference>
<evidence type="ECO:0000256" key="2">
    <source>
        <dbReference type="PROSITE-ProRule" id="PRU00169"/>
    </source>
</evidence>
<feature type="domain" description="Response regulatory" evidence="3">
    <location>
        <begin position="20"/>
        <end position="136"/>
    </location>
</feature>
<reference evidence="4 5" key="1">
    <citation type="journal article" date="2014" name="PLoS ONE">
        <title>Physiological and genomic features of a novel sulfur-oxidizing gammaproteobacterium belonging to a previously uncultivated symbiotic lineage isolated from a hydrothermal vent.</title>
        <authorList>
            <person name="Nunoura T."/>
            <person name="Takaki Y."/>
            <person name="Kazama H."/>
            <person name="Kakuta J."/>
            <person name="Shimamura S."/>
            <person name="Makita H."/>
            <person name="Hirai M."/>
            <person name="Miyazaki M."/>
            <person name="Takai K."/>
        </authorList>
    </citation>
    <scope>NUCLEOTIDE SEQUENCE [LARGE SCALE GENOMIC DNA]</scope>
    <source>
        <strain evidence="4 5">Hiromi1</strain>
    </source>
</reference>
<dbReference type="CDD" id="cd17546">
    <property type="entry name" value="REC_hyHK_CKI1_RcsC-like"/>
    <property type="match status" value="1"/>
</dbReference>
<dbReference type="EMBL" id="AP012273">
    <property type="protein sequence ID" value="BAO44716.1"/>
    <property type="molecule type" value="Genomic_DNA"/>
</dbReference>
<dbReference type="InterPro" id="IPR050595">
    <property type="entry name" value="Bact_response_regulator"/>
</dbReference>
<dbReference type="SMART" id="SM00448">
    <property type="entry name" value="REC"/>
    <property type="match status" value="1"/>
</dbReference>
<evidence type="ECO:0000259" key="3">
    <source>
        <dbReference type="PROSITE" id="PS50110"/>
    </source>
</evidence>
<dbReference type="AlphaFoldDB" id="A0A7U6GJA3"/>
<evidence type="ECO:0000313" key="5">
    <source>
        <dbReference type="Proteomes" id="UP000031631"/>
    </source>
</evidence>
<dbReference type="InterPro" id="IPR011006">
    <property type="entry name" value="CheY-like_superfamily"/>
</dbReference>
<protein>
    <submittedName>
        <fullName evidence="4">Twitching motility two-component system response regulator PilH</fullName>
    </submittedName>
</protein>
<dbReference type="InterPro" id="IPR001789">
    <property type="entry name" value="Sig_transdc_resp-reg_receiver"/>
</dbReference>
<evidence type="ECO:0000313" key="4">
    <source>
        <dbReference type="EMBL" id="BAO44716.1"/>
    </source>
</evidence>
<dbReference type="Pfam" id="PF00072">
    <property type="entry name" value="Response_reg"/>
    <property type="match status" value="1"/>
</dbReference>
<name>A0A7U6GJA3_9GAMM</name>
<feature type="modified residue" description="4-aspartylphosphate" evidence="2">
    <location>
        <position position="69"/>
    </location>
</feature>
<evidence type="ECO:0000256" key="1">
    <source>
        <dbReference type="ARBA" id="ARBA00022553"/>
    </source>
</evidence>
<proteinExistence type="predicted"/>
<accession>A0A7U6GJA3</accession>
<sequence>MRVIRERRRNVRHIPREGEVVLVVDDSKTIRFALKKMLAQGGYEVLEAENGREAIKMARNHSPILIIMDIVMPELNGFQATRRIRKMEETRDIPIVIMSGNQEATEKFWVERIGANDFMSKPFSRKEVFQRLEWAVYRNQIA</sequence>
<dbReference type="GO" id="GO:0000160">
    <property type="term" value="P:phosphorelay signal transduction system"/>
    <property type="evidence" value="ECO:0007669"/>
    <property type="project" value="InterPro"/>
</dbReference>
<dbReference type="Proteomes" id="UP000031631">
    <property type="component" value="Chromosome"/>
</dbReference>